<evidence type="ECO:0000313" key="11">
    <source>
        <dbReference type="EMBL" id="RKG83335.1"/>
    </source>
</evidence>
<dbReference type="PANTHER" id="PTHR43395">
    <property type="entry name" value="SENSOR HISTIDINE KINASE CHEA"/>
    <property type="match status" value="1"/>
</dbReference>
<proteinExistence type="predicted"/>
<keyword evidence="12" id="KW-1185">Reference proteome</keyword>
<dbReference type="SMART" id="SM00073">
    <property type="entry name" value="HPT"/>
    <property type="match status" value="1"/>
</dbReference>
<dbReference type="PANTHER" id="PTHR43395:SF1">
    <property type="entry name" value="CHEMOTAXIS PROTEIN CHEA"/>
    <property type="match status" value="1"/>
</dbReference>
<dbReference type="SUPFAM" id="SSF55874">
    <property type="entry name" value="ATPase domain of HSP90 chaperone/DNA topoisomerase II/histidine kinase"/>
    <property type="match status" value="1"/>
</dbReference>
<feature type="compositionally biased region" description="Pro residues" evidence="7">
    <location>
        <begin position="258"/>
        <end position="273"/>
    </location>
</feature>
<dbReference type="EMBL" id="RAVZ01000181">
    <property type="protein sequence ID" value="RKG83335.1"/>
    <property type="molecule type" value="Genomic_DNA"/>
</dbReference>
<dbReference type="Proteomes" id="UP000268094">
    <property type="component" value="Unassembled WGS sequence"/>
</dbReference>
<dbReference type="OrthoDB" id="9803176at2"/>
<dbReference type="InterPro" id="IPR008207">
    <property type="entry name" value="Sig_transdc_His_kin_Hpt_dom"/>
</dbReference>
<protein>
    <recommendedName>
        <fullName evidence="2">histidine kinase</fullName>
        <ecNumber evidence="2">2.7.13.3</ecNumber>
    </recommendedName>
</protein>
<feature type="domain" description="HPt" evidence="10">
    <location>
        <begin position="3"/>
        <end position="115"/>
    </location>
</feature>
<dbReference type="Pfam" id="PF01627">
    <property type="entry name" value="Hpt"/>
    <property type="match status" value="1"/>
</dbReference>
<dbReference type="PROSITE" id="PS50109">
    <property type="entry name" value="HIS_KIN"/>
    <property type="match status" value="1"/>
</dbReference>
<evidence type="ECO:0000256" key="4">
    <source>
        <dbReference type="ARBA" id="ARBA00022679"/>
    </source>
</evidence>
<dbReference type="Pfam" id="PF02895">
    <property type="entry name" value="H-kinase_dim"/>
    <property type="match status" value="1"/>
</dbReference>
<keyword evidence="3 6" id="KW-0597">Phosphoprotein</keyword>
<keyword evidence="4" id="KW-0808">Transferase</keyword>
<accession>A0A3A8IJF8</accession>
<organism evidence="11 12">
    <name type="scientific">Corallococcus terminator</name>
    <dbReference type="NCBI Taxonomy" id="2316733"/>
    <lineage>
        <taxon>Bacteria</taxon>
        <taxon>Pseudomonadati</taxon>
        <taxon>Myxococcota</taxon>
        <taxon>Myxococcia</taxon>
        <taxon>Myxococcales</taxon>
        <taxon>Cystobacterineae</taxon>
        <taxon>Myxococcaceae</taxon>
        <taxon>Corallococcus</taxon>
    </lineage>
</organism>
<dbReference type="GO" id="GO:0005737">
    <property type="term" value="C:cytoplasm"/>
    <property type="evidence" value="ECO:0007669"/>
    <property type="project" value="InterPro"/>
</dbReference>
<dbReference type="Gene3D" id="1.20.120.160">
    <property type="entry name" value="HPT domain"/>
    <property type="match status" value="1"/>
</dbReference>
<dbReference type="FunFam" id="3.30.565.10:FF:000016">
    <property type="entry name" value="Chemotaxis protein CheA, putative"/>
    <property type="match status" value="1"/>
</dbReference>
<dbReference type="InterPro" id="IPR002545">
    <property type="entry name" value="CheW-lke_dom"/>
</dbReference>
<gene>
    <name evidence="11" type="ORF">D7V88_24200</name>
</gene>
<feature type="domain" description="CheW-like" evidence="9">
    <location>
        <begin position="553"/>
        <end position="692"/>
    </location>
</feature>
<evidence type="ECO:0000259" key="9">
    <source>
        <dbReference type="PROSITE" id="PS50851"/>
    </source>
</evidence>
<dbReference type="SMART" id="SM01231">
    <property type="entry name" value="H-kinase_dim"/>
    <property type="match status" value="1"/>
</dbReference>
<evidence type="ECO:0000259" key="10">
    <source>
        <dbReference type="PROSITE" id="PS50894"/>
    </source>
</evidence>
<comment type="catalytic activity">
    <reaction evidence="1">
        <text>ATP + protein L-histidine = ADP + protein N-phospho-L-histidine.</text>
        <dbReference type="EC" id="2.7.13.3"/>
    </reaction>
</comment>
<evidence type="ECO:0000256" key="1">
    <source>
        <dbReference type="ARBA" id="ARBA00000085"/>
    </source>
</evidence>
<evidence type="ECO:0000256" key="6">
    <source>
        <dbReference type="PROSITE-ProRule" id="PRU00110"/>
    </source>
</evidence>
<dbReference type="InterPro" id="IPR051315">
    <property type="entry name" value="Bact_Chemotaxis_CheA"/>
</dbReference>
<dbReference type="PRINTS" id="PR00344">
    <property type="entry name" value="BCTRLSENSOR"/>
</dbReference>
<dbReference type="RefSeq" id="WP_120543011.1">
    <property type="nucleotide sequence ID" value="NZ_RAVZ01000181.1"/>
</dbReference>
<dbReference type="InterPro" id="IPR004358">
    <property type="entry name" value="Sig_transdc_His_kin-like_C"/>
</dbReference>
<evidence type="ECO:0000256" key="5">
    <source>
        <dbReference type="ARBA" id="ARBA00022777"/>
    </source>
</evidence>
<feature type="domain" description="Histidine kinase" evidence="8">
    <location>
        <begin position="312"/>
        <end position="551"/>
    </location>
</feature>
<dbReference type="InterPro" id="IPR036641">
    <property type="entry name" value="HPT_dom_sf"/>
</dbReference>
<dbReference type="EC" id="2.7.13.3" evidence="2"/>
<evidence type="ECO:0000256" key="7">
    <source>
        <dbReference type="SAM" id="MobiDB-lite"/>
    </source>
</evidence>
<dbReference type="Gene3D" id="3.30.565.10">
    <property type="entry name" value="Histidine kinase-like ATPase, C-terminal domain"/>
    <property type="match status" value="1"/>
</dbReference>
<dbReference type="GO" id="GO:0006935">
    <property type="term" value="P:chemotaxis"/>
    <property type="evidence" value="ECO:0007669"/>
    <property type="project" value="InterPro"/>
</dbReference>
<dbReference type="SMART" id="SM00387">
    <property type="entry name" value="HATPase_c"/>
    <property type="match status" value="1"/>
</dbReference>
<feature type="modified residue" description="Phosphohistidine" evidence="6">
    <location>
        <position position="54"/>
    </location>
</feature>
<dbReference type="PROSITE" id="PS50894">
    <property type="entry name" value="HPT"/>
    <property type="match status" value="1"/>
</dbReference>
<evidence type="ECO:0000313" key="12">
    <source>
        <dbReference type="Proteomes" id="UP000268094"/>
    </source>
</evidence>
<dbReference type="SMART" id="SM00260">
    <property type="entry name" value="CheW"/>
    <property type="match status" value="1"/>
</dbReference>
<dbReference type="InterPro" id="IPR036061">
    <property type="entry name" value="CheW-like_dom_sf"/>
</dbReference>
<evidence type="ECO:0000256" key="3">
    <source>
        <dbReference type="ARBA" id="ARBA00022553"/>
    </source>
</evidence>
<feature type="region of interest" description="Disordered" evidence="7">
    <location>
        <begin position="258"/>
        <end position="300"/>
    </location>
</feature>
<dbReference type="Gene3D" id="2.30.30.40">
    <property type="entry name" value="SH3 Domains"/>
    <property type="match status" value="1"/>
</dbReference>
<comment type="caution">
    <text evidence="11">The sequence shown here is derived from an EMBL/GenBank/DDBJ whole genome shotgun (WGS) entry which is preliminary data.</text>
</comment>
<dbReference type="SUPFAM" id="SSF47226">
    <property type="entry name" value="Histidine-containing phosphotransfer domain, HPT domain"/>
    <property type="match status" value="1"/>
</dbReference>
<dbReference type="InterPro" id="IPR036890">
    <property type="entry name" value="HATPase_C_sf"/>
</dbReference>
<sequence length="705" mass="73813">MTTPGEFAEFLPAYLAEVDELLASAQRDLLAVEEAVRRGAAQPRAVRELFRALHTIKGLSAMVDVEPIVSVAHWMEASLRVADQAGGRLPESSVEPLVEGLRAIEQRVRQLGAGKPPSPAPANLLERLEALGPQVLEAAPREPRAVVLDAQAAFASKLAPSEREQLEGGLAGGQRAVRLDFVPSSERAAKGLNINTVRERVAKHGDIVKVLPLSGAAAGGASLAFALLLLTHSEDAALLEAVGGAPATVRSLAVAAPLAPPAAGPSAPPPAAGPSPALLPAMPGALGVPGPEDDLDEPEVRRGGGLLRVEVSRLDEAMEWLAALVVNRSRLTRAVTALTAAGAPTRELAAILQENGRQLRDLRSAILRLRMVRVGDVLERLPLLVRGLRRTTGKAVRLELDVGDAELDKAVADRLMPALVHLVRNAVDHALELPDERLAAGKPPEGLVRLGCHARSSGQLEITLRDDGRGVDAKAVAQAANAPVPESVDGLLDLLCRPGLSTRQEATSTSGRGMGMDIVRRIVVEQLGGELRMETRKGAGTTFTLRVPLTVTLVDAIVFECAGLKYAVAVGTVEELIDVDALKVVRPAGADGLGLLERRGAAVPLVSLERLLERTAPGDAQGARGTKALIVRQRGEPVAFAVDRLLGQQEIVLRPLEDPLVRVAGVAGATDLGDGMPTLVLDLGALGAARVGRRMGAARSGGWAS</sequence>
<evidence type="ECO:0000256" key="2">
    <source>
        <dbReference type="ARBA" id="ARBA00012438"/>
    </source>
</evidence>
<dbReference type="SUPFAM" id="SSF50341">
    <property type="entry name" value="CheW-like"/>
    <property type="match status" value="1"/>
</dbReference>
<dbReference type="Pfam" id="PF01584">
    <property type="entry name" value="CheW"/>
    <property type="match status" value="1"/>
</dbReference>
<dbReference type="InterPro" id="IPR004105">
    <property type="entry name" value="CheA-like_dim"/>
</dbReference>
<dbReference type="Gene3D" id="1.10.287.560">
    <property type="entry name" value="Histidine kinase CheA-like, homodimeric domain"/>
    <property type="match status" value="1"/>
</dbReference>
<feature type="compositionally biased region" description="Low complexity" evidence="7">
    <location>
        <begin position="274"/>
        <end position="290"/>
    </location>
</feature>
<dbReference type="PROSITE" id="PS50851">
    <property type="entry name" value="CHEW"/>
    <property type="match status" value="1"/>
</dbReference>
<evidence type="ECO:0000259" key="8">
    <source>
        <dbReference type="PROSITE" id="PS50109"/>
    </source>
</evidence>
<dbReference type="AlphaFoldDB" id="A0A3A8IJF8"/>
<keyword evidence="5" id="KW-0418">Kinase</keyword>
<dbReference type="Pfam" id="PF02518">
    <property type="entry name" value="HATPase_c"/>
    <property type="match status" value="1"/>
</dbReference>
<dbReference type="InterPro" id="IPR037006">
    <property type="entry name" value="CheA-like_homodim_sf"/>
</dbReference>
<dbReference type="InterPro" id="IPR003594">
    <property type="entry name" value="HATPase_dom"/>
</dbReference>
<reference evidence="12" key="1">
    <citation type="submission" date="2018-09" db="EMBL/GenBank/DDBJ databases">
        <authorList>
            <person name="Livingstone P.G."/>
            <person name="Whitworth D.E."/>
        </authorList>
    </citation>
    <scope>NUCLEOTIDE SEQUENCE [LARGE SCALE GENOMIC DNA]</scope>
    <source>
        <strain evidence="12">CA054A</strain>
    </source>
</reference>
<dbReference type="CDD" id="cd00088">
    <property type="entry name" value="HPT"/>
    <property type="match status" value="1"/>
</dbReference>
<name>A0A3A8IJF8_9BACT</name>
<dbReference type="GO" id="GO:0000155">
    <property type="term" value="F:phosphorelay sensor kinase activity"/>
    <property type="evidence" value="ECO:0007669"/>
    <property type="project" value="InterPro"/>
</dbReference>
<dbReference type="InterPro" id="IPR005467">
    <property type="entry name" value="His_kinase_dom"/>
</dbReference>